<dbReference type="AlphaFoldDB" id="A0A176QC32"/>
<evidence type="ECO:0000313" key="2">
    <source>
        <dbReference type="EMBL" id="OAB87245.1"/>
    </source>
</evidence>
<evidence type="ECO:0000256" key="1">
    <source>
        <dbReference type="SAM" id="MobiDB-lite"/>
    </source>
</evidence>
<comment type="caution">
    <text evidence="2">The sequence shown here is derived from an EMBL/GenBank/DDBJ whole genome shotgun (WGS) entry which is preliminary data.</text>
</comment>
<feature type="compositionally biased region" description="Pro residues" evidence="1">
    <location>
        <begin position="1"/>
        <end position="18"/>
    </location>
</feature>
<evidence type="ECO:0000313" key="3">
    <source>
        <dbReference type="Proteomes" id="UP000076976"/>
    </source>
</evidence>
<accession>A0A176QC32</accession>
<dbReference type="RefSeq" id="WP_068276320.1">
    <property type="nucleotide sequence ID" value="NZ_LQZG01000003.1"/>
</dbReference>
<organism evidence="2 3">
    <name type="scientific">Janibacter melonis</name>
    <dbReference type="NCBI Taxonomy" id="262209"/>
    <lineage>
        <taxon>Bacteria</taxon>
        <taxon>Bacillati</taxon>
        <taxon>Actinomycetota</taxon>
        <taxon>Actinomycetes</taxon>
        <taxon>Micrococcales</taxon>
        <taxon>Intrasporangiaceae</taxon>
        <taxon>Janibacter</taxon>
    </lineage>
</organism>
<gene>
    <name evidence="2" type="ORF">AWH69_12960</name>
</gene>
<protein>
    <submittedName>
        <fullName evidence="2">Uncharacterized protein</fullName>
    </submittedName>
</protein>
<sequence>MSSHPVPGPPTPRPPGVPSPADIAPPGEGDAAVDAALAELDAADPADLDAVLSSAESVLATLQHRLRDIGD</sequence>
<dbReference type="EMBL" id="LQZG01000003">
    <property type="protein sequence ID" value="OAB87245.1"/>
    <property type="molecule type" value="Genomic_DNA"/>
</dbReference>
<reference evidence="2 3" key="1">
    <citation type="submission" date="2016-01" db="EMBL/GenBank/DDBJ databases">
        <title>Janibacter melonis strain CD11_4 genome sequencing and assembly.</title>
        <authorList>
            <person name="Nair G.R."/>
            <person name="Kaur G."/>
            <person name="Chander A.M."/>
            <person name="Mayilraj S."/>
        </authorList>
    </citation>
    <scope>NUCLEOTIDE SEQUENCE [LARGE SCALE GENOMIC DNA]</scope>
    <source>
        <strain evidence="2 3">CD11-4</strain>
    </source>
</reference>
<keyword evidence="3" id="KW-1185">Reference proteome</keyword>
<dbReference type="Proteomes" id="UP000076976">
    <property type="component" value="Unassembled WGS sequence"/>
</dbReference>
<feature type="region of interest" description="Disordered" evidence="1">
    <location>
        <begin position="1"/>
        <end position="29"/>
    </location>
</feature>
<proteinExistence type="predicted"/>
<dbReference type="STRING" id="262209.AWH69_12960"/>
<name>A0A176QC32_9MICO</name>